<dbReference type="EMBL" id="CAJRAU010000002">
    <property type="protein sequence ID" value="CAG5068982.1"/>
    <property type="molecule type" value="Genomic_DNA"/>
</dbReference>
<evidence type="ECO:0000313" key="1">
    <source>
        <dbReference type="EMBL" id="CAG5068982.1"/>
    </source>
</evidence>
<dbReference type="Proteomes" id="UP000679725">
    <property type="component" value="Unassembled WGS sequence"/>
</dbReference>
<name>A0ABM8UN93_9BACT</name>
<organism evidence="1 2">
    <name type="scientific">Dyadobacter linearis</name>
    <dbReference type="NCBI Taxonomy" id="2823330"/>
    <lineage>
        <taxon>Bacteria</taxon>
        <taxon>Pseudomonadati</taxon>
        <taxon>Bacteroidota</taxon>
        <taxon>Cytophagia</taxon>
        <taxon>Cytophagales</taxon>
        <taxon>Spirosomataceae</taxon>
        <taxon>Dyadobacter</taxon>
    </lineage>
</organism>
<proteinExistence type="predicted"/>
<evidence type="ECO:0000313" key="2">
    <source>
        <dbReference type="Proteomes" id="UP000679725"/>
    </source>
</evidence>
<gene>
    <name evidence="1" type="ORF">DYBT9623_01716</name>
</gene>
<keyword evidence="2" id="KW-1185">Reference proteome</keyword>
<accession>A0ABM8UN93</accession>
<comment type="caution">
    <text evidence="1">The sequence shown here is derived from an EMBL/GenBank/DDBJ whole genome shotgun (WGS) entry which is preliminary data.</text>
</comment>
<protein>
    <submittedName>
        <fullName evidence="1">Uncharacterized protein</fullName>
    </submittedName>
</protein>
<sequence length="226" mass="26755">MFAEIPSARGSSPAVTVVSLLEKLYLKSLVETYKFEPQLNYDPQNYDSMVEKKANEKGNQHILTGGQIVTRKDLEEFKQDILQEIHKLLRPINRDTTKKWLKSREVRKMLDISPGKLYLLRANRQLGFMRIVGVIYYDHEDIEKMLNVSKPRCLNEKSRIVTTNGFGRQIPPIWHQVVVYFSQQAASNRQAIAFFKYYRCRRWLSDRGKPIKNWKKLAWTWIWYKA</sequence>
<reference evidence="1 2" key="1">
    <citation type="submission" date="2021-04" db="EMBL/GenBank/DDBJ databases">
        <authorList>
            <person name="Rodrigo-Torres L."/>
            <person name="Arahal R. D."/>
            <person name="Lucena T."/>
        </authorList>
    </citation>
    <scope>NUCLEOTIDE SEQUENCE [LARGE SCALE GENOMIC DNA]</scope>
    <source>
        <strain evidence="1 2">CECT 9623</strain>
    </source>
</reference>
<dbReference type="PANTHER" id="PTHR34585:SF22">
    <property type="entry name" value="HELIX-TURN-HELIX DOMAIN-CONTAINING PROTEIN"/>
    <property type="match status" value="1"/>
</dbReference>
<dbReference type="PANTHER" id="PTHR34585">
    <property type="match status" value="1"/>
</dbReference>